<keyword evidence="1" id="KW-1133">Transmembrane helix</keyword>
<evidence type="ECO:0000256" key="1">
    <source>
        <dbReference type="SAM" id="Phobius"/>
    </source>
</evidence>
<dbReference type="Pfam" id="PF02405">
    <property type="entry name" value="MlaE"/>
    <property type="match status" value="1"/>
</dbReference>
<keyword evidence="3" id="KW-1185">Reference proteome</keyword>
<keyword evidence="1" id="KW-0472">Membrane</keyword>
<feature type="transmembrane region" description="Helical" evidence="1">
    <location>
        <begin position="20"/>
        <end position="42"/>
    </location>
</feature>
<comment type="caution">
    <text evidence="2">The sequence shown here is derived from an EMBL/GenBank/DDBJ whole genome shotgun (WGS) entry which is preliminary data.</text>
</comment>
<sequence length="81" mass="8694">LAPVAYVTQTLDALVLKDLLSGLIKSIIFAWGIGMIGLYYGFQVRGGAEEVGRATTASVVASIFYIVVADCIFSIIFYVLT</sequence>
<reference evidence="2 3" key="1">
    <citation type="submission" date="2024-09" db="EMBL/GenBank/DDBJ databases">
        <title>Laminarin stimulates single cell rates of sulfate reduction while oxygen inhibits transcriptomic activity in coastal marine sediment.</title>
        <authorList>
            <person name="Lindsay M."/>
            <person name="Orcutt B."/>
            <person name="Emerson D."/>
            <person name="Stepanauskas R."/>
            <person name="D'Angelo T."/>
        </authorList>
    </citation>
    <scope>NUCLEOTIDE SEQUENCE [LARGE SCALE GENOMIC DNA]</scope>
    <source>
        <strain evidence="2">SAG AM-311-K15</strain>
    </source>
</reference>
<evidence type="ECO:0000313" key="2">
    <source>
        <dbReference type="EMBL" id="MFC1854201.1"/>
    </source>
</evidence>
<dbReference type="PANTHER" id="PTHR30188:SF3">
    <property type="entry name" value="ABC TRANSPORTER PERMEASE"/>
    <property type="match status" value="1"/>
</dbReference>
<name>A0ABV6Z6X8_UNCC1</name>
<feature type="transmembrane region" description="Helical" evidence="1">
    <location>
        <begin position="54"/>
        <end position="80"/>
    </location>
</feature>
<protein>
    <submittedName>
        <fullName evidence="2">ABC transporter permease</fullName>
    </submittedName>
</protein>
<dbReference type="InterPro" id="IPR030802">
    <property type="entry name" value="Permease_MalE"/>
</dbReference>
<proteinExistence type="predicted"/>
<keyword evidence="1" id="KW-0812">Transmembrane</keyword>
<dbReference type="EMBL" id="JBHPBY010000763">
    <property type="protein sequence ID" value="MFC1854201.1"/>
    <property type="molecule type" value="Genomic_DNA"/>
</dbReference>
<accession>A0ABV6Z6X8</accession>
<feature type="non-terminal residue" evidence="2">
    <location>
        <position position="1"/>
    </location>
</feature>
<organism evidence="2 3">
    <name type="scientific">candidate division CSSED10-310 bacterium</name>
    <dbReference type="NCBI Taxonomy" id="2855610"/>
    <lineage>
        <taxon>Bacteria</taxon>
        <taxon>Bacteria division CSSED10-310</taxon>
    </lineage>
</organism>
<dbReference type="Proteomes" id="UP001594351">
    <property type="component" value="Unassembled WGS sequence"/>
</dbReference>
<gene>
    <name evidence="2" type="ORF">ACFL27_28795</name>
</gene>
<dbReference type="PANTHER" id="PTHR30188">
    <property type="entry name" value="ABC TRANSPORTER PERMEASE PROTEIN-RELATED"/>
    <property type="match status" value="1"/>
</dbReference>
<evidence type="ECO:0000313" key="3">
    <source>
        <dbReference type="Proteomes" id="UP001594351"/>
    </source>
</evidence>